<dbReference type="GO" id="GO:0000049">
    <property type="term" value="F:tRNA binding"/>
    <property type="evidence" value="ECO:0007669"/>
    <property type="project" value="UniProtKB-UniRule"/>
</dbReference>
<keyword evidence="6 9" id="KW-0808">Transferase</keyword>
<dbReference type="AlphaFoldDB" id="A0A517YV90"/>
<dbReference type="InterPro" id="IPR002381">
    <property type="entry name" value="RNase_PH_bac-type"/>
</dbReference>
<evidence type="ECO:0000256" key="5">
    <source>
        <dbReference type="ARBA" id="ARBA00022884"/>
    </source>
</evidence>
<keyword evidence="3 6" id="KW-0820">tRNA-binding</keyword>
<dbReference type="RefSeq" id="WP_145077752.1">
    <property type="nucleotide sequence ID" value="NZ_CP036425.1"/>
</dbReference>
<comment type="subunit">
    <text evidence="6">Homohexameric ring arranged as a trimer of dimers.</text>
</comment>
<dbReference type="GO" id="GO:0000175">
    <property type="term" value="F:3'-5'-RNA exonuclease activity"/>
    <property type="evidence" value="ECO:0007669"/>
    <property type="project" value="UniProtKB-UniRule"/>
</dbReference>
<dbReference type="GO" id="GO:0031125">
    <property type="term" value="P:rRNA 3'-end processing"/>
    <property type="evidence" value="ECO:0007669"/>
    <property type="project" value="UniProtKB-ARBA"/>
</dbReference>
<dbReference type="InterPro" id="IPR050080">
    <property type="entry name" value="RNase_PH"/>
</dbReference>
<accession>A0A517YV90</accession>
<dbReference type="GO" id="GO:0016075">
    <property type="term" value="P:rRNA catabolic process"/>
    <property type="evidence" value="ECO:0007669"/>
    <property type="project" value="UniProtKB-UniRule"/>
</dbReference>
<dbReference type="GO" id="GO:0008033">
    <property type="term" value="P:tRNA processing"/>
    <property type="evidence" value="ECO:0007669"/>
    <property type="project" value="UniProtKB-UniRule"/>
</dbReference>
<dbReference type="Pfam" id="PF01138">
    <property type="entry name" value="RNase_PH"/>
    <property type="match status" value="1"/>
</dbReference>
<dbReference type="PANTHER" id="PTHR11953:SF0">
    <property type="entry name" value="EXOSOME COMPLEX COMPONENT RRP41"/>
    <property type="match status" value="1"/>
</dbReference>
<dbReference type="Gene3D" id="3.30.230.70">
    <property type="entry name" value="GHMP Kinase, N-terminal domain"/>
    <property type="match status" value="1"/>
</dbReference>
<evidence type="ECO:0000313" key="10">
    <source>
        <dbReference type="Proteomes" id="UP000317369"/>
    </source>
</evidence>
<proteinExistence type="inferred from homology"/>
<keyword evidence="4 6" id="KW-0819">tRNA processing</keyword>
<dbReference type="Proteomes" id="UP000317369">
    <property type="component" value="Chromosome"/>
</dbReference>
<dbReference type="KEGG" id="pcor:KS4_22060"/>
<evidence type="ECO:0000256" key="3">
    <source>
        <dbReference type="ARBA" id="ARBA00022555"/>
    </source>
</evidence>
<reference evidence="9 10" key="1">
    <citation type="submission" date="2019-02" db="EMBL/GenBank/DDBJ databases">
        <title>Deep-cultivation of Planctomycetes and their phenomic and genomic characterization uncovers novel biology.</title>
        <authorList>
            <person name="Wiegand S."/>
            <person name="Jogler M."/>
            <person name="Boedeker C."/>
            <person name="Pinto D."/>
            <person name="Vollmers J."/>
            <person name="Rivas-Marin E."/>
            <person name="Kohn T."/>
            <person name="Peeters S.H."/>
            <person name="Heuer A."/>
            <person name="Rast P."/>
            <person name="Oberbeckmann S."/>
            <person name="Bunk B."/>
            <person name="Jeske O."/>
            <person name="Meyerdierks A."/>
            <person name="Storesund J.E."/>
            <person name="Kallscheuer N."/>
            <person name="Luecker S."/>
            <person name="Lage O.M."/>
            <person name="Pohl T."/>
            <person name="Merkel B.J."/>
            <person name="Hornburger P."/>
            <person name="Mueller R.-W."/>
            <person name="Bruemmer F."/>
            <person name="Labrenz M."/>
            <person name="Spormann A.M."/>
            <person name="Op den Camp H."/>
            <person name="Overmann J."/>
            <person name="Amann R."/>
            <person name="Jetten M.S.M."/>
            <person name="Mascher T."/>
            <person name="Medema M.H."/>
            <person name="Devos D.P."/>
            <person name="Kaster A.-K."/>
            <person name="Ovreas L."/>
            <person name="Rohde M."/>
            <person name="Galperin M.Y."/>
            <person name="Jogler C."/>
        </authorList>
    </citation>
    <scope>NUCLEOTIDE SEQUENCE [LARGE SCALE GENOMIC DNA]</scope>
    <source>
        <strain evidence="9 10">KS4</strain>
    </source>
</reference>
<dbReference type="InterPro" id="IPR036345">
    <property type="entry name" value="ExoRNase_PH_dom2_sf"/>
</dbReference>
<dbReference type="Pfam" id="PF03725">
    <property type="entry name" value="RNase_PH_C"/>
    <property type="match status" value="1"/>
</dbReference>
<comment type="function">
    <text evidence="6">Phosphorolytic 3'-5' exoribonuclease that plays an important role in tRNA 3'-end maturation. Removes nucleotide residues following the 3'-CCA terminus of tRNAs; can also add nucleotides to the ends of RNA molecules by using nucleoside diphosphates as substrates, but this may not be physiologically important. Probably plays a role in initiation of 16S rRNA degradation (leading to ribosome degradation) during starvation.</text>
</comment>
<evidence type="ECO:0000259" key="7">
    <source>
        <dbReference type="Pfam" id="PF01138"/>
    </source>
</evidence>
<dbReference type="OrthoDB" id="9807456at2"/>
<dbReference type="EMBL" id="CP036425">
    <property type="protein sequence ID" value="QDU34144.1"/>
    <property type="molecule type" value="Genomic_DNA"/>
</dbReference>
<comment type="similarity">
    <text evidence="1 6">Belongs to the RNase PH family.</text>
</comment>
<evidence type="ECO:0000256" key="4">
    <source>
        <dbReference type="ARBA" id="ARBA00022694"/>
    </source>
</evidence>
<evidence type="ECO:0000256" key="6">
    <source>
        <dbReference type="HAMAP-Rule" id="MF_00564"/>
    </source>
</evidence>
<sequence length="240" mass="25931">MATTTQKKRRANALRDVKVSQFPGAAPGSILIEMGETKIICTASVASDPPRWLPKDEEGNFVKGWVTAEYNMLPGSTPDRKRRGNDSRGTEIQRLIGRALRAAVDLKKMPGVAITCDCDVIKADGGTRTASITGAWIALSKAVQWAMSEGLIEKNPIKGPMAAISVGIIDGQAFLDLDYELDVRAEVDMNVAMNHKGQFVEVQGTGEAGVFSRAELDEMMDLAEKGIKKLIKVQKAALKS</sequence>
<name>A0A517YV90_9BACT</name>
<dbReference type="FunFam" id="3.30.230.70:FF:000003">
    <property type="entry name" value="Ribonuclease PH"/>
    <property type="match status" value="1"/>
</dbReference>
<organism evidence="9 10">
    <name type="scientific">Poriferisphaera corsica</name>
    <dbReference type="NCBI Taxonomy" id="2528020"/>
    <lineage>
        <taxon>Bacteria</taxon>
        <taxon>Pseudomonadati</taxon>
        <taxon>Planctomycetota</taxon>
        <taxon>Phycisphaerae</taxon>
        <taxon>Phycisphaerales</taxon>
        <taxon>Phycisphaeraceae</taxon>
        <taxon>Poriferisphaera</taxon>
    </lineage>
</organism>
<dbReference type="GO" id="GO:0009022">
    <property type="term" value="F:tRNA nucleotidyltransferase activity"/>
    <property type="evidence" value="ECO:0007669"/>
    <property type="project" value="UniProtKB-UniRule"/>
</dbReference>
<evidence type="ECO:0000256" key="2">
    <source>
        <dbReference type="ARBA" id="ARBA00022552"/>
    </source>
</evidence>
<dbReference type="InterPro" id="IPR020568">
    <property type="entry name" value="Ribosomal_Su5_D2-typ_SF"/>
</dbReference>
<keyword evidence="6 9" id="KW-0548">Nucleotidyltransferase</keyword>
<dbReference type="PANTHER" id="PTHR11953">
    <property type="entry name" value="EXOSOME COMPLEX COMPONENT"/>
    <property type="match status" value="1"/>
</dbReference>
<dbReference type="InterPro" id="IPR027408">
    <property type="entry name" value="PNPase/RNase_PH_dom_sf"/>
</dbReference>
<protein>
    <recommendedName>
        <fullName evidence="6">Ribonuclease PH</fullName>
        <shortName evidence="6">RNase PH</shortName>
        <ecNumber evidence="6">2.7.7.56</ecNumber>
    </recommendedName>
    <alternativeName>
        <fullName evidence="6">tRNA nucleotidyltransferase</fullName>
    </alternativeName>
</protein>
<dbReference type="SUPFAM" id="SSF55666">
    <property type="entry name" value="Ribonuclease PH domain 2-like"/>
    <property type="match status" value="1"/>
</dbReference>
<evidence type="ECO:0000313" key="9">
    <source>
        <dbReference type="EMBL" id="QDU34144.1"/>
    </source>
</evidence>
<dbReference type="SUPFAM" id="SSF54211">
    <property type="entry name" value="Ribosomal protein S5 domain 2-like"/>
    <property type="match status" value="1"/>
</dbReference>
<feature type="domain" description="Exoribonuclease phosphorolytic" evidence="8">
    <location>
        <begin position="159"/>
        <end position="226"/>
    </location>
</feature>
<feature type="binding site" evidence="6">
    <location>
        <position position="88"/>
    </location>
    <ligand>
        <name>phosphate</name>
        <dbReference type="ChEBI" id="CHEBI:43474"/>
        <note>substrate</note>
    </ligand>
</feature>
<gene>
    <name evidence="6 9" type="primary">rph</name>
    <name evidence="9" type="ORF">KS4_22060</name>
</gene>
<dbReference type="InterPro" id="IPR015847">
    <property type="entry name" value="ExoRNase_PH_dom2"/>
</dbReference>
<dbReference type="NCBIfam" id="TIGR01966">
    <property type="entry name" value="RNasePH"/>
    <property type="match status" value="1"/>
</dbReference>
<dbReference type="InterPro" id="IPR001247">
    <property type="entry name" value="ExoRNase_PH_dom1"/>
</dbReference>
<feature type="binding site" evidence="6">
    <location>
        <begin position="126"/>
        <end position="128"/>
    </location>
    <ligand>
        <name>phosphate</name>
        <dbReference type="ChEBI" id="CHEBI:43474"/>
        <note>substrate</note>
    </ligand>
</feature>
<feature type="domain" description="Exoribonuclease phosphorolytic" evidence="7">
    <location>
        <begin position="23"/>
        <end position="142"/>
    </location>
</feature>
<evidence type="ECO:0000256" key="1">
    <source>
        <dbReference type="ARBA" id="ARBA00006678"/>
    </source>
</evidence>
<keyword evidence="5" id="KW-0694">RNA-binding</keyword>
<dbReference type="HAMAP" id="MF_00564">
    <property type="entry name" value="RNase_PH"/>
    <property type="match status" value="1"/>
</dbReference>
<keyword evidence="2 6" id="KW-0698">rRNA processing</keyword>
<evidence type="ECO:0000259" key="8">
    <source>
        <dbReference type="Pfam" id="PF03725"/>
    </source>
</evidence>
<comment type="catalytic activity">
    <reaction evidence="6">
        <text>tRNA(n+1) + phosphate = tRNA(n) + a ribonucleoside 5'-diphosphate</text>
        <dbReference type="Rhea" id="RHEA:10628"/>
        <dbReference type="Rhea" id="RHEA-COMP:17343"/>
        <dbReference type="Rhea" id="RHEA-COMP:17344"/>
        <dbReference type="ChEBI" id="CHEBI:43474"/>
        <dbReference type="ChEBI" id="CHEBI:57930"/>
        <dbReference type="ChEBI" id="CHEBI:173114"/>
        <dbReference type="EC" id="2.7.7.56"/>
    </reaction>
</comment>
<keyword evidence="10" id="KW-1185">Reference proteome</keyword>
<dbReference type="EC" id="2.7.7.56" evidence="6"/>